<dbReference type="AlphaFoldDB" id="A0A0P9NWX8"/>
<dbReference type="EMBL" id="LJQD01000537">
    <property type="protein sequence ID" value="KPW89720.1"/>
    <property type="molecule type" value="Genomic_DNA"/>
</dbReference>
<evidence type="ECO:0000313" key="1">
    <source>
        <dbReference type="EMBL" id="KPW89720.1"/>
    </source>
</evidence>
<dbReference type="Proteomes" id="UP000050381">
    <property type="component" value="Unassembled WGS sequence"/>
</dbReference>
<organism evidence="1 2">
    <name type="scientific">Pseudomonas syringae pv. castaneae</name>
    <dbReference type="NCBI Taxonomy" id="264450"/>
    <lineage>
        <taxon>Bacteria</taxon>
        <taxon>Pseudomonadati</taxon>
        <taxon>Pseudomonadota</taxon>
        <taxon>Gammaproteobacteria</taxon>
        <taxon>Pseudomonadales</taxon>
        <taxon>Pseudomonadaceae</taxon>
        <taxon>Pseudomonas</taxon>
        <taxon>Pseudomonas syringae</taxon>
    </lineage>
</organism>
<sequence>MPDLDQIINNHQILSDTVLKLKAIYASEDPVVVGLLEKLNDSLVAQHECMTRLYELSILNANLAENSQPVLCLVNSNRRSIF</sequence>
<evidence type="ECO:0000313" key="2">
    <source>
        <dbReference type="Proteomes" id="UP000050381"/>
    </source>
</evidence>
<protein>
    <submittedName>
        <fullName evidence="1">Uncharacterized protein</fullName>
    </submittedName>
</protein>
<name>A0A0P9NWX8_PSESX</name>
<accession>A0A0P9NWX8</accession>
<proteinExistence type="predicted"/>
<comment type="caution">
    <text evidence="1">The sequence shown here is derived from an EMBL/GenBank/DDBJ whole genome shotgun (WGS) entry which is preliminary data.</text>
</comment>
<reference evidence="1 2" key="1">
    <citation type="submission" date="2015-09" db="EMBL/GenBank/DDBJ databases">
        <title>Genome announcement of multiple Pseudomonas syringae strains.</title>
        <authorList>
            <person name="Thakur S."/>
            <person name="Wang P.W."/>
            <person name="Gong Y."/>
            <person name="Weir B.S."/>
            <person name="Guttman D.S."/>
        </authorList>
    </citation>
    <scope>NUCLEOTIDE SEQUENCE [LARGE SCALE GENOMIC DNA]</scope>
    <source>
        <strain evidence="1 2">ICMP9419</strain>
    </source>
</reference>
<gene>
    <name evidence="1" type="ORF">ALO79_04528</name>
</gene>
<dbReference type="PATRIC" id="fig|264450.4.peg.5390"/>